<evidence type="ECO:0000313" key="1">
    <source>
        <dbReference type="EMBL" id="QKW93941.1"/>
    </source>
</evidence>
<sequence length="177" mass="20347">MSEQTGPIEPHEVLYLPLRRRFTREYTTTPEGNEELHLLFGVKEISFDEPDLFSFGETLIKQDQFMAGSATTWSAGEPYSWSRVKELLETLLAEGILSRDATKPSPEEEFLRRRQEVEARRETPSEPLRWNPDCPRVMERLVGRPLELGFLEAVLPVHRVAHAALDQEGRQVGEMNV</sequence>
<dbReference type="EMBL" id="MT520819">
    <property type="protein sequence ID" value="QKW93941.1"/>
    <property type="molecule type" value="Genomic_DNA"/>
</dbReference>
<protein>
    <submittedName>
        <fullName evidence="1">Uncharacterized protein</fullName>
    </submittedName>
</protein>
<organism evidence="1">
    <name type="scientific">Vitiosangium cumulatum</name>
    <dbReference type="NCBI Taxonomy" id="1867796"/>
    <lineage>
        <taxon>Bacteria</taxon>
        <taxon>Pseudomonadati</taxon>
        <taxon>Myxococcota</taxon>
        <taxon>Myxococcia</taxon>
        <taxon>Myxococcales</taxon>
        <taxon>Cystobacterineae</taxon>
        <taxon>Archangiaceae</taxon>
        <taxon>Vitiosangium</taxon>
    </lineage>
</organism>
<accession>A0A7D5BX23</accession>
<proteinExistence type="predicted"/>
<reference evidence="1" key="1">
    <citation type="journal article" date="2020" name="Molecules">
        <title>2-Hydroxysorangiadenosine: Structure and Biosynthesis of a Myxobacterial Sesquiterpene-Nucleoside.</title>
        <authorList>
            <person name="Okoth D.A."/>
            <person name="Hug J.J."/>
            <person name="Garcia R."/>
            <person name="Sproer C."/>
            <person name="Overmann J."/>
            <person name="Muller R."/>
        </authorList>
    </citation>
    <scope>NUCLEOTIDE SEQUENCE</scope>
    <source>
        <strain evidence="1">MCy10943</strain>
    </source>
</reference>
<dbReference type="AlphaFoldDB" id="A0A7D5BX23"/>
<name>A0A7D5BX23_9BACT</name>